<dbReference type="EC" id="3.1.26.4" evidence="12"/>
<dbReference type="OrthoDB" id="7462577at2759"/>
<comment type="cofactor">
    <cofactor evidence="11">
        <name>Mn(2+)</name>
        <dbReference type="ChEBI" id="CHEBI:29035"/>
    </cofactor>
    <cofactor evidence="11">
        <name>Mg(2+)</name>
        <dbReference type="ChEBI" id="CHEBI:18420"/>
    </cofactor>
    <text evidence="11">Manganese or magnesium. Binds 1 divalent metal ion per monomer in the absence of substrate. May bind a second metal ion after substrate binding.</text>
</comment>
<keyword evidence="9 11" id="KW-0378">Hydrolase</keyword>
<comment type="subcellular location">
    <subcellularLocation>
        <location evidence="3">Cytoplasm</location>
    </subcellularLocation>
</comment>
<evidence type="ECO:0000256" key="9">
    <source>
        <dbReference type="ARBA" id="ARBA00022801"/>
    </source>
</evidence>
<dbReference type="SUPFAM" id="SSF53098">
    <property type="entry name" value="Ribonuclease H-like"/>
    <property type="match status" value="1"/>
</dbReference>
<dbReference type="PROSITE" id="PS51975">
    <property type="entry name" value="RNASE_H_2"/>
    <property type="match status" value="1"/>
</dbReference>
<dbReference type="GO" id="GO:0046872">
    <property type="term" value="F:metal ion binding"/>
    <property type="evidence" value="ECO:0007669"/>
    <property type="project" value="UniProtKB-KW"/>
</dbReference>
<accession>A0A9D4THV2</accession>
<keyword evidence="8 11" id="KW-0255">Endonuclease</keyword>
<comment type="caution">
    <text evidence="15">The sequence shown here is derived from an EMBL/GenBank/DDBJ whole genome shotgun (WGS) entry which is preliminary data.</text>
</comment>
<keyword evidence="10" id="KW-0464">Manganese</keyword>
<dbReference type="GO" id="GO:0003723">
    <property type="term" value="F:RNA binding"/>
    <property type="evidence" value="ECO:0007669"/>
    <property type="project" value="UniProtKB-UniRule"/>
</dbReference>
<proteinExistence type="inferred from homology"/>
<comment type="catalytic activity">
    <reaction evidence="1 11 12">
        <text>Endonucleolytic cleavage to 5'-phosphomonoester.</text>
        <dbReference type="EC" id="3.1.26.4"/>
    </reaction>
</comment>
<evidence type="ECO:0000256" key="12">
    <source>
        <dbReference type="RuleBase" id="RU003515"/>
    </source>
</evidence>
<feature type="compositionally biased region" description="Basic residues" evidence="13">
    <location>
        <begin position="305"/>
        <end position="318"/>
    </location>
</feature>
<keyword evidence="16" id="KW-1185">Reference proteome</keyword>
<dbReference type="Gene3D" id="3.30.420.10">
    <property type="entry name" value="Ribonuclease H-like superfamily/Ribonuclease H"/>
    <property type="match status" value="1"/>
</dbReference>
<reference evidence="15" key="1">
    <citation type="journal article" date="2019" name="Plant J.">
        <title>Chlorella vulgaris genome assembly and annotation reveals the molecular basis for metabolic acclimation to high light conditions.</title>
        <authorList>
            <person name="Cecchin M."/>
            <person name="Marcolungo L."/>
            <person name="Rossato M."/>
            <person name="Girolomoni L."/>
            <person name="Cosentino E."/>
            <person name="Cuine S."/>
            <person name="Li-Beisson Y."/>
            <person name="Delledonne M."/>
            <person name="Ballottari M."/>
        </authorList>
    </citation>
    <scope>NUCLEOTIDE SEQUENCE</scope>
    <source>
        <strain evidence="15">211/11P</strain>
    </source>
</reference>
<dbReference type="NCBIfam" id="NF000595">
    <property type="entry name" value="PRK00015.1-3"/>
    <property type="match status" value="1"/>
</dbReference>
<dbReference type="InterPro" id="IPR012337">
    <property type="entry name" value="RNaseH-like_sf"/>
</dbReference>
<dbReference type="InterPro" id="IPR022898">
    <property type="entry name" value="RNase_HII"/>
</dbReference>
<evidence type="ECO:0000256" key="7">
    <source>
        <dbReference type="ARBA" id="ARBA00022723"/>
    </source>
</evidence>
<evidence type="ECO:0000256" key="4">
    <source>
        <dbReference type="ARBA" id="ARBA00007383"/>
    </source>
</evidence>
<evidence type="ECO:0000256" key="2">
    <source>
        <dbReference type="ARBA" id="ARBA00004065"/>
    </source>
</evidence>
<dbReference type="EMBL" id="SIDB01000011">
    <property type="protein sequence ID" value="KAI3426018.1"/>
    <property type="molecule type" value="Genomic_DNA"/>
</dbReference>
<evidence type="ECO:0000256" key="8">
    <source>
        <dbReference type="ARBA" id="ARBA00022759"/>
    </source>
</evidence>
<dbReference type="PANTHER" id="PTHR10954:SF23">
    <property type="entry name" value="RIBONUCLEASE"/>
    <property type="match status" value="1"/>
</dbReference>
<keyword evidence="6 11" id="KW-0540">Nuclease</keyword>
<feature type="binding site" evidence="11">
    <location>
        <position position="107"/>
    </location>
    <ligand>
        <name>a divalent metal cation</name>
        <dbReference type="ChEBI" id="CHEBI:60240"/>
    </ligand>
</feature>
<protein>
    <recommendedName>
        <fullName evidence="12">Ribonuclease</fullName>
        <ecNumber evidence="12">3.1.26.4</ecNumber>
    </recommendedName>
</protein>
<dbReference type="GO" id="GO:0032299">
    <property type="term" value="C:ribonuclease H2 complex"/>
    <property type="evidence" value="ECO:0007669"/>
    <property type="project" value="TreeGrafter"/>
</dbReference>
<dbReference type="Pfam" id="PF01351">
    <property type="entry name" value="RNase_HII"/>
    <property type="match status" value="1"/>
</dbReference>
<dbReference type="HAMAP" id="MF_00052_B">
    <property type="entry name" value="RNase_HII_B"/>
    <property type="match status" value="1"/>
</dbReference>
<evidence type="ECO:0000256" key="13">
    <source>
        <dbReference type="SAM" id="MobiDB-lite"/>
    </source>
</evidence>
<evidence type="ECO:0000313" key="15">
    <source>
        <dbReference type="EMBL" id="KAI3426018.1"/>
    </source>
</evidence>
<name>A0A9D4THV2_CHLVU</name>
<dbReference type="GO" id="GO:0006298">
    <property type="term" value="P:mismatch repair"/>
    <property type="evidence" value="ECO:0007669"/>
    <property type="project" value="TreeGrafter"/>
</dbReference>
<comment type="similarity">
    <text evidence="4 12">Belongs to the RNase HII family.</text>
</comment>
<reference evidence="15" key="2">
    <citation type="submission" date="2020-11" db="EMBL/GenBank/DDBJ databases">
        <authorList>
            <person name="Cecchin M."/>
            <person name="Marcolungo L."/>
            <person name="Rossato M."/>
            <person name="Girolomoni L."/>
            <person name="Cosentino E."/>
            <person name="Cuine S."/>
            <person name="Li-Beisson Y."/>
            <person name="Delledonne M."/>
            <person name="Ballottari M."/>
        </authorList>
    </citation>
    <scope>NUCLEOTIDE SEQUENCE</scope>
    <source>
        <strain evidence="15">211/11P</strain>
        <tissue evidence="15">Whole cell</tissue>
    </source>
</reference>
<gene>
    <name evidence="15" type="ORF">D9Q98_007986</name>
</gene>
<evidence type="ECO:0000256" key="10">
    <source>
        <dbReference type="ARBA" id="ARBA00023211"/>
    </source>
</evidence>
<dbReference type="InterPro" id="IPR001352">
    <property type="entry name" value="RNase_HII/HIII"/>
</dbReference>
<dbReference type="GO" id="GO:0005737">
    <property type="term" value="C:cytoplasm"/>
    <property type="evidence" value="ECO:0007669"/>
    <property type="project" value="UniProtKB-SubCell"/>
</dbReference>
<feature type="binding site" evidence="11">
    <location>
        <position position="108"/>
    </location>
    <ligand>
        <name>a divalent metal cation</name>
        <dbReference type="ChEBI" id="CHEBI:60240"/>
    </ligand>
</feature>
<dbReference type="InterPro" id="IPR036397">
    <property type="entry name" value="RNaseH_sf"/>
</dbReference>
<keyword evidence="7 11" id="KW-0479">Metal-binding</keyword>
<evidence type="ECO:0000256" key="3">
    <source>
        <dbReference type="ARBA" id="ARBA00004496"/>
    </source>
</evidence>
<feature type="domain" description="RNase H type-2" evidence="14">
    <location>
        <begin position="101"/>
        <end position="293"/>
    </location>
</feature>
<dbReference type="GO" id="GO:0043137">
    <property type="term" value="P:DNA replication, removal of RNA primer"/>
    <property type="evidence" value="ECO:0007669"/>
    <property type="project" value="TreeGrafter"/>
</dbReference>
<dbReference type="InterPro" id="IPR024567">
    <property type="entry name" value="RNase_HII/HIII_dom"/>
</dbReference>
<keyword evidence="5" id="KW-0963">Cytoplasm</keyword>
<feature type="region of interest" description="Disordered" evidence="13">
    <location>
        <begin position="292"/>
        <end position="318"/>
    </location>
</feature>
<comment type="function">
    <text evidence="2 12">Endonuclease that specifically degrades the RNA of RNA-DNA hybrids.</text>
</comment>
<feature type="binding site" evidence="11">
    <location>
        <position position="200"/>
    </location>
    <ligand>
        <name>a divalent metal cation</name>
        <dbReference type="ChEBI" id="CHEBI:60240"/>
    </ligand>
</feature>
<dbReference type="AlphaFoldDB" id="A0A9D4THV2"/>
<organism evidence="15 16">
    <name type="scientific">Chlorella vulgaris</name>
    <name type="common">Green alga</name>
    <dbReference type="NCBI Taxonomy" id="3077"/>
    <lineage>
        <taxon>Eukaryota</taxon>
        <taxon>Viridiplantae</taxon>
        <taxon>Chlorophyta</taxon>
        <taxon>core chlorophytes</taxon>
        <taxon>Trebouxiophyceae</taxon>
        <taxon>Chlorellales</taxon>
        <taxon>Chlorellaceae</taxon>
        <taxon>Chlorella clade</taxon>
        <taxon>Chlorella</taxon>
    </lineage>
</organism>
<evidence type="ECO:0000256" key="6">
    <source>
        <dbReference type="ARBA" id="ARBA00022722"/>
    </source>
</evidence>
<sequence>MNSTVASLRRSLRAATRGVAVAAGGTDAEPAAAAALLSVTCEHAAAGQPRKRQRKSLAAGDDAASTAAAQQAAMAPKRAAKPTAEGPSRALERELWQQGYARVAGVDEAGRGPLAGPVVAAACVVPEHVEISGINDSKKMSPAQRDAIYLQLTSHPDVLWAAKVVEADEIDSINILQAALKAMEGAAADLPTRPDFLLVDGNRLPKGFDPESSRAVVKGDNKSTCIAAASVIAKVTRDRIMEQLHERWPLYNFAGHKGYCVPEHVEAIRKHGPCAVHRRTFAPIKTWFPVEQPDAQVAEGDDKPRQKRKSGKKTAPKK</sequence>
<dbReference type="GO" id="GO:0004523">
    <property type="term" value="F:RNA-DNA hybrid ribonuclease activity"/>
    <property type="evidence" value="ECO:0007669"/>
    <property type="project" value="UniProtKB-UniRule"/>
</dbReference>
<evidence type="ECO:0000259" key="14">
    <source>
        <dbReference type="PROSITE" id="PS51975"/>
    </source>
</evidence>
<evidence type="ECO:0000256" key="11">
    <source>
        <dbReference type="PROSITE-ProRule" id="PRU01319"/>
    </source>
</evidence>
<evidence type="ECO:0000256" key="5">
    <source>
        <dbReference type="ARBA" id="ARBA00022490"/>
    </source>
</evidence>
<dbReference type="CDD" id="cd07182">
    <property type="entry name" value="RNase_HII_bacteria_HII_like"/>
    <property type="match status" value="1"/>
</dbReference>
<dbReference type="PANTHER" id="PTHR10954">
    <property type="entry name" value="RIBONUCLEASE H2 SUBUNIT A"/>
    <property type="match status" value="1"/>
</dbReference>
<evidence type="ECO:0000313" key="16">
    <source>
        <dbReference type="Proteomes" id="UP001055712"/>
    </source>
</evidence>
<evidence type="ECO:0000256" key="1">
    <source>
        <dbReference type="ARBA" id="ARBA00000077"/>
    </source>
</evidence>
<dbReference type="Proteomes" id="UP001055712">
    <property type="component" value="Unassembled WGS sequence"/>
</dbReference>